<dbReference type="RefSeq" id="WP_379706405.1">
    <property type="nucleotide sequence ID" value="NZ_JBHTAT010000001.1"/>
</dbReference>
<gene>
    <name evidence="1" type="ORF">ACFQKE_16610</name>
</gene>
<evidence type="ECO:0000313" key="2">
    <source>
        <dbReference type="Proteomes" id="UP001596434"/>
    </source>
</evidence>
<organism evidence="1 2">
    <name type="scientific">Haloplanus litoreus</name>
    <dbReference type="NCBI Taxonomy" id="767515"/>
    <lineage>
        <taxon>Archaea</taxon>
        <taxon>Methanobacteriati</taxon>
        <taxon>Methanobacteriota</taxon>
        <taxon>Stenosarchaea group</taxon>
        <taxon>Halobacteria</taxon>
        <taxon>Halobacteriales</taxon>
        <taxon>Haloferacaceae</taxon>
        <taxon>Haloplanus</taxon>
    </lineage>
</organism>
<comment type="caution">
    <text evidence="1">The sequence shown here is derived from an EMBL/GenBank/DDBJ whole genome shotgun (WGS) entry which is preliminary data.</text>
</comment>
<reference evidence="1 2" key="1">
    <citation type="journal article" date="2019" name="Int. J. Syst. Evol. Microbiol.">
        <title>The Global Catalogue of Microorganisms (GCM) 10K type strain sequencing project: providing services to taxonomists for standard genome sequencing and annotation.</title>
        <authorList>
            <consortium name="The Broad Institute Genomics Platform"/>
            <consortium name="The Broad Institute Genome Sequencing Center for Infectious Disease"/>
            <person name="Wu L."/>
            <person name="Ma J."/>
        </authorList>
    </citation>
    <scope>NUCLEOTIDE SEQUENCE [LARGE SCALE GENOMIC DNA]</scope>
    <source>
        <strain evidence="1 2">GX21</strain>
    </source>
</reference>
<evidence type="ECO:0000313" key="1">
    <source>
        <dbReference type="EMBL" id="MFC7256909.1"/>
    </source>
</evidence>
<protein>
    <submittedName>
        <fullName evidence="1">Uncharacterized protein</fullName>
    </submittedName>
</protein>
<dbReference type="AlphaFoldDB" id="A0ABD6A266"/>
<sequence length="60" mass="6686">MQTTDHTPRECLVDRRHRLGFRADDVGREALVVGGERVGGEALAVDREPFDSSVATICWM</sequence>
<dbReference type="EMBL" id="JBHTAT010000001">
    <property type="protein sequence ID" value="MFC7256909.1"/>
    <property type="molecule type" value="Genomic_DNA"/>
</dbReference>
<keyword evidence="2" id="KW-1185">Reference proteome</keyword>
<dbReference type="Proteomes" id="UP001596434">
    <property type="component" value="Unassembled WGS sequence"/>
</dbReference>
<proteinExistence type="predicted"/>
<name>A0ABD6A266_9EURY</name>
<accession>A0ABD6A266</accession>